<sequence length="153" mass="17469">MNRITRIARLSGYEEDFALWSVEQAALLRDGRFDGLDRENLAEEIESLGRSEKREIESRLNVAIVHLLKWRFQPEKRKSGWKASILEARRGLLRTLRESPSLKAYPSDVVHEEYESARMKAADETGLPEDAFPAACPFTIEQILDPGFLPDAP</sequence>
<evidence type="ECO:0000313" key="1">
    <source>
        <dbReference type="EMBL" id="APH74435.1"/>
    </source>
</evidence>
<dbReference type="STRING" id="1670800.BSQ44_05885"/>
<accession>A0A1L3SYP8</accession>
<gene>
    <name evidence="1" type="ORF">BSQ44_05885</name>
</gene>
<dbReference type="RefSeq" id="WP_072607891.1">
    <property type="nucleotide sequence ID" value="NZ_CP018171.1"/>
</dbReference>
<dbReference type="Pfam" id="PF01724">
    <property type="entry name" value="DUF29"/>
    <property type="match status" value="1"/>
</dbReference>
<dbReference type="AlphaFoldDB" id="A0A1L3SYP8"/>
<dbReference type="PANTHER" id="PTHR34235">
    <property type="entry name" value="SLR1203 PROTEIN-RELATED"/>
    <property type="match status" value="1"/>
</dbReference>
<dbReference type="InterPro" id="IPR002636">
    <property type="entry name" value="DUF29"/>
</dbReference>
<dbReference type="OrthoDB" id="425753at2"/>
<protein>
    <recommendedName>
        <fullName evidence="3">DUF29 domain-containing protein</fullName>
    </recommendedName>
</protein>
<dbReference type="PANTHER" id="PTHR34235:SF4">
    <property type="entry name" value="SLR0291 PROTEIN"/>
    <property type="match status" value="1"/>
</dbReference>
<proteinExistence type="predicted"/>
<organism evidence="1 2">
    <name type="scientific">Aquibium oceanicum</name>
    <dbReference type="NCBI Taxonomy" id="1670800"/>
    <lineage>
        <taxon>Bacteria</taxon>
        <taxon>Pseudomonadati</taxon>
        <taxon>Pseudomonadota</taxon>
        <taxon>Alphaproteobacteria</taxon>
        <taxon>Hyphomicrobiales</taxon>
        <taxon>Phyllobacteriaceae</taxon>
        <taxon>Aquibium</taxon>
    </lineage>
</organism>
<dbReference type="Gene3D" id="1.20.1220.20">
    <property type="entry name" value="Uncharcterised protein PF01724"/>
    <property type="match status" value="1"/>
</dbReference>
<name>A0A1L3SYP8_9HYPH</name>
<dbReference type="KEGG" id="meso:BSQ44_05885"/>
<evidence type="ECO:0008006" key="3">
    <source>
        <dbReference type="Google" id="ProtNLM"/>
    </source>
</evidence>
<dbReference type="Proteomes" id="UP000182840">
    <property type="component" value="Chromosome"/>
</dbReference>
<dbReference type="EMBL" id="CP018171">
    <property type="protein sequence ID" value="APH74435.1"/>
    <property type="molecule type" value="Genomic_DNA"/>
</dbReference>
<evidence type="ECO:0000313" key="2">
    <source>
        <dbReference type="Proteomes" id="UP000182840"/>
    </source>
</evidence>
<keyword evidence="2" id="KW-1185">Reference proteome</keyword>
<reference evidence="2" key="1">
    <citation type="submission" date="2016-11" db="EMBL/GenBank/DDBJ databases">
        <title>Mesorhizobium oceanicum sp. nov., isolated from deep seawater in South China Sea.</title>
        <authorList>
            <person name="Fu G.-Y."/>
        </authorList>
    </citation>
    <scope>NUCLEOTIDE SEQUENCE [LARGE SCALE GENOMIC DNA]</scope>
    <source>
        <strain evidence="2">B7</strain>
    </source>
</reference>